<reference evidence="2" key="1">
    <citation type="submission" date="2012-04" db="EMBL/GenBank/DDBJ databases">
        <title>The Genome Sequence of Loa loa.</title>
        <authorList>
            <consortium name="The Broad Institute Genome Sequencing Platform"/>
            <consortium name="Broad Institute Genome Sequencing Center for Infectious Disease"/>
            <person name="Nutman T.B."/>
            <person name="Fink D.L."/>
            <person name="Russ C."/>
            <person name="Young S."/>
            <person name="Zeng Q."/>
            <person name="Gargeya S."/>
            <person name="Alvarado L."/>
            <person name="Berlin A."/>
            <person name="Chapman S.B."/>
            <person name="Chen Z."/>
            <person name="Freedman E."/>
            <person name="Gellesch M."/>
            <person name="Goldberg J."/>
            <person name="Griggs A."/>
            <person name="Gujja S."/>
            <person name="Heilman E.R."/>
            <person name="Heiman D."/>
            <person name="Howarth C."/>
            <person name="Mehta T."/>
            <person name="Neiman D."/>
            <person name="Pearson M."/>
            <person name="Roberts A."/>
            <person name="Saif S."/>
            <person name="Shea T."/>
            <person name="Shenoy N."/>
            <person name="Sisk P."/>
            <person name="Stolte C."/>
            <person name="Sykes S."/>
            <person name="White J."/>
            <person name="Yandava C."/>
            <person name="Haas B."/>
            <person name="Henn M.R."/>
            <person name="Nusbaum C."/>
            <person name="Birren B."/>
        </authorList>
    </citation>
    <scope>NUCLEOTIDE SEQUENCE [LARGE SCALE GENOMIC DNA]</scope>
</reference>
<dbReference type="CTD" id="9939659"/>
<accession>A0A1S0U7D6</accession>
<evidence type="ECO:0000256" key="1">
    <source>
        <dbReference type="SAM" id="SignalP"/>
    </source>
</evidence>
<dbReference type="EMBL" id="JH712127">
    <property type="protein sequence ID" value="EFO26211.1"/>
    <property type="molecule type" value="Genomic_DNA"/>
</dbReference>
<evidence type="ECO:0000313" key="2">
    <source>
        <dbReference type="EMBL" id="EFO26211.1"/>
    </source>
</evidence>
<gene>
    <name evidence="2" type="ORF">LOAG_02272</name>
</gene>
<protein>
    <submittedName>
        <fullName evidence="2">Uncharacterized protein</fullName>
    </submittedName>
</protein>
<dbReference type="GeneID" id="9939659"/>
<proteinExistence type="predicted"/>
<sequence>MAKAHLFSSIFALLLFGAALNAQISKKGSFSSRVRFVITDDNNKMHLINNHCTTIRRLTALKLLEKPAIVEFVTQCEKGPIDLIFLVDTNTRSIIDFNEQQNRITDTIRWALWSLLPDCSLRMYKGMKKHQDA</sequence>
<keyword evidence="1" id="KW-0732">Signal</keyword>
<organism evidence="2">
    <name type="scientific">Loa loa</name>
    <name type="common">Eye worm</name>
    <name type="synonym">Filaria loa</name>
    <dbReference type="NCBI Taxonomy" id="7209"/>
    <lineage>
        <taxon>Eukaryota</taxon>
        <taxon>Metazoa</taxon>
        <taxon>Ecdysozoa</taxon>
        <taxon>Nematoda</taxon>
        <taxon>Chromadorea</taxon>
        <taxon>Rhabditida</taxon>
        <taxon>Spirurina</taxon>
        <taxon>Spiruromorpha</taxon>
        <taxon>Filarioidea</taxon>
        <taxon>Onchocercidae</taxon>
        <taxon>Loa</taxon>
    </lineage>
</organism>
<name>A0A1S0U7D6_LOALO</name>
<dbReference type="InParanoid" id="A0A1S0U7D6"/>
<feature type="chain" id="PRO_5010178020" evidence="1">
    <location>
        <begin position="22"/>
        <end position="133"/>
    </location>
</feature>
<dbReference type="RefSeq" id="XP_003137858.1">
    <property type="nucleotide sequence ID" value="XM_003137810.1"/>
</dbReference>
<feature type="signal peptide" evidence="1">
    <location>
        <begin position="1"/>
        <end position="21"/>
    </location>
</feature>
<dbReference type="AlphaFoldDB" id="A0A1S0U7D6"/>
<dbReference type="KEGG" id="loa:LOAG_02272"/>